<evidence type="ECO:0000256" key="1">
    <source>
        <dbReference type="SAM" id="Coils"/>
    </source>
</evidence>
<organism evidence="2 3">
    <name type="scientific">Desulfosporosinus metallidurans</name>
    <dbReference type="NCBI Taxonomy" id="1888891"/>
    <lineage>
        <taxon>Bacteria</taxon>
        <taxon>Bacillati</taxon>
        <taxon>Bacillota</taxon>
        <taxon>Clostridia</taxon>
        <taxon>Eubacteriales</taxon>
        <taxon>Desulfitobacteriaceae</taxon>
        <taxon>Desulfosporosinus</taxon>
    </lineage>
</organism>
<feature type="coiled-coil region" evidence="1">
    <location>
        <begin position="194"/>
        <end position="228"/>
    </location>
</feature>
<keyword evidence="3" id="KW-1185">Reference proteome</keyword>
<name>A0A1Q8QJ12_9FIRM</name>
<proteinExistence type="predicted"/>
<keyword evidence="1" id="KW-0175">Coiled coil</keyword>
<dbReference type="AlphaFoldDB" id="A0A1Q8QJ12"/>
<sequence>MSDELNLVVKPDSYSVKTTTDVTERIQELTKKTGLNHKDLFAAMVTRYYSELEAGSELDRSDDMQQIRYHLNRAENIFLGSLQKVQDIKKDYTERLDALKAQHKETQEELLKKTTNLAKELENLATTHSETKTRLKEVTDRNQELEETHRGNKMTVDLLSQKIEMLELKAAAVDPLKAEIKDLQENTLSDQQKLTHLHSELETAQQTIANLEQLRIEVEEAARKQGQELKVTYTKDVQQLKEVHKLEVDKVLLESERRILETVQKVKDEYQRKIDDLMIKNEDLRSKNQTLTEKIFALEMDRLRQGGNIEQPETGKL</sequence>
<protein>
    <submittedName>
        <fullName evidence="2">Chromosome partition protein smc</fullName>
    </submittedName>
</protein>
<evidence type="ECO:0000313" key="3">
    <source>
        <dbReference type="Proteomes" id="UP000186102"/>
    </source>
</evidence>
<feature type="coiled-coil region" evidence="1">
    <location>
        <begin position="253"/>
        <end position="301"/>
    </location>
</feature>
<dbReference type="EMBL" id="MLBF01000059">
    <property type="protein sequence ID" value="OLN27315.1"/>
    <property type="molecule type" value="Genomic_DNA"/>
</dbReference>
<gene>
    <name evidence="2" type="ORF">DSOL_4586</name>
</gene>
<feature type="coiled-coil region" evidence="1">
    <location>
        <begin position="82"/>
        <end position="148"/>
    </location>
</feature>
<dbReference type="STRING" id="1888891.DSOL_4586"/>
<comment type="caution">
    <text evidence="2">The sequence shown here is derived from an EMBL/GenBank/DDBJ whole genome shotgun (WGS) entry which is preliminary data.</text>
</comment>
<dbReference type="Proteomes" id="UP000186102">
    <property type="component" value="Unassembled WGS sequence"/>
</dbReference>
<evidence type="ECO:0000313" key="2">
    <source>
        <dbReference type="EMBL" id="OLN27315.1"/>
    </source>
</evidence>
<dbReference type="RefSeq" id="WP_075366913.1">
    <property type="nucleotide sequence ID" value="NZ_MLBF01000059.1"/>
</dbReference>
<dbReference type="OrthoDB" id="1793392at2"/>
<reference evidence="2 3" key="1">
    <citation type="submission" date="2016-09" db="EMBL/GenBank/DDBJ databases">
        <title>Complete genome of Desulfosporosinus sp. OL.</title>
        <authorList>
            <person name="Mardanov A."/>
            <person name="Beletsky A."/>
            <person name="Panova A."/>
            <person name="Karnachuk O."/>
            <person name="Ravin N."/>
        </authorList>
    </citation>
    <scope>NUCLEOTIDE SEQUENCE [LARGE SCALE GENOMIC DNA]</scope>
    <source>
        <strain evidence="2 3">OL</strain>
    </source>
</reference>
<accession>A0A1Q8QJ12</accession>